<dbReference type="PROSITE" id="PS50297">
    <property type="entry name" value="ANK_REP_REGION"/>
    <property type="match status" value="3"/>
</dbReference>
<dbReference type="PANTHER" id="PTHR24127">
    <property type="entry name" value="ANKYRIN REPEAT AND EF-HAND DOMAIN-CONTAINING PROTEIN 1"/>
    <property type="match status" value="1"/>
</dbReference>
<evidence type="ECO:0000313" key="4">
    <source>
        <dbReference type="Proteomes" id="UP000597762"/>
    </source>
</evidence>
<dbReference type="Proteomes" id="UP000597762">
    <property type="component" value="Unassembled WGS sequence"/>
</dbReference>
<dbReference type="OrthoDB" id="4772757at2759"/>
<evidence type="ECO:0000256" key="1">
    <source>
        <dbReference type="PROSITE-ProRule" id="PRU00023"/>
    </source>
</evidence>
<keyword evidence="4" id="KW-1185">Reference proteome</keyword>
<evidence type="ECO:0000256" key="2">
    <source>
        <dbReference type="SAM" id="MobiDB-lite"/>
    </source>
</evidence>
<dbReference type="PANTHER" id="PTHR24127:SF1">
    <property type="entry name" value="ANKYRIN REPEAT AND EF-HAND DOMAIN-CONTAINING PROTEIN 1"/>
    <property type="match status" value="1"/>
</dbReference>
<gene>
    <name evidence="3" type="ORF">SPHA_47894</name>
</gene>
<dbReference type="InterPro" id="IPR036770">
    <property type="entry name" value="Ankyrin_rpt-contain_sf"/>
</dbReference>
<evidence type="ECO:0000313" key="3">
    <source>
        <dbReference type="EMBL" id="CAE1289894.1"/>
    </source>
</evidence>
<feature type="compositionally biased region" description="Basic residues" evidence="2">
    <location>
        <begin position="7"/>
        <end position="20"/>
    </location>
</feature>
<feature type="repeat" description="ANK" evidence="1">
    <location>
        <begin position="139"/>
        <end position="171"/>
    </location>
</feature>
<protein>
    <submittedName>
        <fullName evidence="3">Ankyrin repeat and EF-hand domain-containing protein 1</fullName>
    </submittedName>
</protein>
<dbReference type="InterPro" id="IPR002110">
    <property type="entry name" value="Ankyrin_rpt"/>
</dbReference>
<dbReference type="AlphaFoldDB" id="A0A812D5W8"/>
<feature type="repeat" description="ANK" evidence="1">
    <location>
        <begin position="73"/>
        <end position="105"/>
    </location>
</feature>
<dbReference type="EMBL" id="CAHIKZ030002638">
    <property type="protein sequence ID" value="CAE1289894.1"/>
    <property type="molecule type" value="Genomic_DNA"/>
</dbReference>
<dbReference type="Gene3D" id="1.25.40.20">
    <property type="entry name" value="Ankyrin repeat-containing domain"/>
    <property type="match status" value="2"/>
</dbReference>
<feature type="region of interest" description="Disordered" evidence="2">
    <location>
        <begin position="1"/>
        <end position="20"/>
    </location>
</feature>
<accession>A0A812D5W8</accession>
<reference evidence="3" key="1">
    <citation type="submission" date="2021-01" db="EMBL/GenBank/DDBJ databases">
        <authorList>
            <person name="Li R."/>
            <person name="Bekaert M."/>
        </authorList>
    </citation>
    <scope>NUCLEOTIDE SEQUENCE</scope>
    <source>
        <strain evidence="3">Farmed</strain>
    </source>
</reference>
<dbReference type="InterPro" id="IPR052801">
    <property type="entry name" value="Ankyrin-EF-hand"/>
</dbReference>
<sequence>MTAFLGKPKKPKKEKGGKAKKGKFKLPMVICTNGDIERTEGGNPPVEFIQYTACITDTNPIEKGTAVDTKDKYFKTPLMIACALGNIEIVKMLLDKKANVNVTDNFKWTALHHACHGGQLEVVKLLMEHGGDINALSLNGGTPLTRAIESSAFDVVQFLIDSGAKLQTETRKGKSIFLFLLLNSLPLAGVSLRNRMEKYNFFLANSN</sequence>
<dbReference type="PROSITE" id="PS50088">
    <property type="entry name" value="ANK_REPEAT"/>
    <property type="match status" value="3"/>
</dbReference>
<feature type="repeat" description="ANK" evidence="1">
    <location>
        <begin position="106"/>
        <end position="138"/>
    </location>
</feature>
<dbReference type="SMART" id="SM00248">
    <property type="entry name" value="ANK"/>
    <property type="match status" value="3"/>
</dbReference>
<dbReference type="PRINTS" id="PR01415">
    <property type="entry name" value="ANKYRIN"/>
</dbReference>
<dbReference type="SUPFAM" id="SSF48403">
    <property type="entry name" value="Ankyrin repeat"/>
    <property type="match status" value="1"/>
</dbReference>
<dbReference type="Pfam" id="PF12796">
    <property type="entry name" value="Ank_2"/>
    <property type="match status" value="1"/>
</dbReference>
<name>A0A812D5W8_ACAPH</name>
<organism evidence="3 4">
    <name type="scientific">Acanthosepion pharaonis</name>
    <name type="common">Pharaoh cuttlefish</name>
    <name type="synonym">Sepia pharaonis</name>
    <dbReference type="NCBI Taxonomy" id="158019"/>
    <lineage>
        <taxon>Eukaryota</taxon>
        <taxon>Metazoa</taxon>
        <taxon>Spiralia</taxon>
        <taxon>Lophotrochozoa</taxon>
        <taxon>Mollusca</taxon>
        <taxon>Cephalopoda</taxon>
        <taxon>Coleoidea</taxon>
        <taxon>Decapodiformes</taxon>
        <taxon>Sepiida</taxon>
        <taxon>Sepiina</taxon>
        <taxon>Sepiidae</taxon>
        <taxon>Acanthosepion</taxon>
    </lineage>
</organism>
<comment type="caution">
    <text evidence="3">The sequence shown here is derived from an EMBL/GenBank/DDBJ whole genome shotgun (WGS) entry which is preliminary data.</text>
</comment>
<proteinExistence type="predicted"/>
<keyword evidence="1" id="KW-0040">ANK repeat</keyword>